<accession>A0A0B1SX57</accession>
<organism evidence="1 2">
    <name type="scientific">Oesophagostomum dentatum</name>
    <name type="common">Nodular worm</name>
    <dbReference type="NCBI Taxonomy" id="61180"/>
    <lineage>
        <taxon>Eukaryota</taxon>
        <taxon>Metazoa</taxon>
        <taxon>Ecdysozoa</taxon>
        <taxon>Nematoda</taxon>
        <taxon>Chromadorea</taxon>
        <taxon>Rhabditida</taxon>
        <taxon>Rhabditina</taxon>
        <taxon>Rhabditomorpha</taxon>
        <taxon>Strongyloidea</taxon>
        <taxon>Strongylidae</taxon>
        <taxon>Oesophagostomum</taxon>
    </lineage>
</organism>
<protein>
    <submittedName>
        <fullName evidence="1">Uncharacterized protein</fullName>
    </submittedName>
</protein>
<sequence>MSNPRFLPPANPSNAKQIFVHVKKGEVKYELVLEHVFFDMATGWKRFTGSSPYPVISSSSNGSASTYGSKQDRRYRIPWVRLFIIFRHLISFFFKLSMRISFFRVTLQSIFPDACGIVVFTRFLIASIFYI</sequence>
<dbReference type="Proteomes" id="UP000053660">
    <property type="component" value="Unassembled WGS sequence"/>
</dbReference>
<name>A0A0B1SX57_OESDE</name>
<evidence type="ECO:0000313" key="2">
    <source>
        <dbReference type="Proteomes" id="UP000053660"/>
    </source>
</evidence>
<proteinExistence type="predicted"/>
<keyword evidence="2" id="KW-1185">Reference proteome</keyword>
<dbReference type="EMBL" id="KN554084">
    <property type="protein sequence ID" value="KHJ89544.1"/>
    <property type="molecule type" value="Genomic_DNA"/>
</dbReference>
<evidence type="ECO:0000313" key="1">
    <source>
        <dbReference type="EMBL" id="KHJ89544.1"/>
    </source>
</evidence>
<dbReference type="AlphaFoldDB" id="A0A0B1SX57"/>
<gene>
    <name evidence="1" type="ORF">OESDEN_10628</name>
</gene>
<reference evidence="1 2" key="1">
    <citation type="submission" date="2014-03" db="EMBL/GenBank/DDBJ databases">
        <title>Draft genome of the hookworm Oesophagostomum dentatum.</title>
        <authorList>
            <person name="Mitreva M."/>
        </authorList>
    </citation>
    <scope>NUCLEOTIDE SEQUENCE [LARGE SCALE GENOMIC DNA]</scope>
    <source>
        <strain evidence="1 2">OD-Hann</strain>
    </source>
</reference>